<dbReference type="SMR" id="A0A067ZJF7"/>
<dbReference type="Proteomes" id="UP000027388">
    <property type="component" value="Segment"/>
</dbReference>
<dbReference type="GeneID" id="20284336"/>
<accession>A0A067ZJF7</accession>
<dbReference type="EMBL" id="KF562341">
    <property type="protein sequence ID" value="AHV82889.1"/>
    <property type="molecule type" value="Genomic_DNA"/>
</dbReference>
<keyword evidence="2" id="KW-1185">Reference proteome</keyword>
<dbReference type="RefSeq" id="YP_009056772.1">
    <property type="nucleotide sequence ID" value="NC_024794.1"/>
</dbReference>
<protein>
    <submittedName>
        <fullName evidence="1">Recombination, repair and ssDNA binding protein</fullName>
    </submittedName>
</protein>
<evidence type="ECO:0000313" key="2">
    <source>
        <dbReference type="Proteomes" id="UP000027388"/>
    </source>
</evidence>
<proteinExistence type="predicted"/>
<dbReference type="InterPro" id="IPR021289">
    <property type="entry name" value="UvsY"/>
</dbReference>
<dbReference type="KEGG" id="vg:20284336"/>
<name>A0A067ZJF7_9CAUD</name>
<gene>
    <name evidence="1" type="ORF">PhAPEC2_180</name>
</gene>
<sequence length="164" mass="18921">MLQGNLCIMVLGPSDTAGRLLVKRENIMKLEDLQEELDADLAIDTTKLQYETANNVKLYSKWLRKHSFIRKEMLRIETQKKTALKARLDYYSGRGDGDEFSMDRYEKSEMKTVLAADKDVLKIETTLQYWGILLEFCSGALDAVKSRSFALKHIQDMREFEAGQ</sequence>
<reference evidence="1 2" key="1">
    <citation type="journal article" date="2014" name="Vet. Microbiol.">
        <title>A cocktail of in vitro efficient phages is not a guarantee for in vivo therapeutic results against avian colibacillosis.</title>
        <authorList>
            <person name="Tsonos J."/>
            <person name="Oosterik L.H."/>
            <person name="Tuntufye H.N."/>
            <person name="Klumpp J."/>
            <person name="Butaye P."/>
            <person name="De Greve H."/>
            <person name="Hernalsteens J.P."/>
            <person name="Lavigne R."/>
            <person name="Goddeeris B.M."/>
        </authorList>
    </citation>
    <scope>NUCLEOTIDE SEQUENCE [LARGE SCALE GENOMIC DNA]</scope>
</reference>
<dbReference type="Pfam" id="PF11056">
    <property type="entry name" value="UvsY"/>
    <property type="match status" value="1"/>
</dbReference>
<evidence type="ECO:0000313" key="1">
    <source>
        <dbReference type="EMBL" id="AHV82889.1"/>
    </source>
</evidence>
<organism evidence="1 2">
    <name type="scientific">Escherichia phage vB_EcoM_PhAPEC2</name>
    <dbReference type="NCBI Taxonomy" id="1391224"/>
    <lineage>
        <taxon>Viruses</taxon>
        <taxon>Duplodnaviria</taxon>
        <taxon>Heunggongvirae</taxon>
        <taxon>Uroviricota</taxon>
        <taxon>Caudoviricetes</taxon>
        <taxon>Pantevenvirales</taxon>
        <taxon>Straboviridae</taxon>
        <taxon>Tevenvirinae</taxon>
        <taxon>Mosigvirus</taxon>
        <taxon>Mosigvirus phapec2</taxon>
    </lineage>
</organism>